<dbReference type="Gene3D" id="3.30.1370.10">
    <property type="entry name" value="K Homology domain, type 1"/>
    <property type="match status" value="1"/>
</dbReference>
<evidence type="ECO:0000256" key="1">
    <source>
        <dbReference type="ARBA" id="ARBA00004123"/>
    </source>
</evidence>
<evidence type="ECO:0000256" key="4">
    <source>
        <dbReference type="PROSITE-ProRule" id="PRU00176"/>
    </source>
</evidence>
<reference evidence="7 8" key="1">
    <citation type="journal article" date="2018" name="Nat. Ecol. Evol.">
        <title>Genomic signatures of mitonuclear coevolution across populations of Tigriopus californicus.</title>
        <authorList>
            <person name="Barreto F.S."/>
            <person name="Watson E.T."/>
            <person name="Lima T.G."/>
            <person name="Willett C.S."/>
            <person name="Edmands S."/>
            <person name="Li W."/>
            <person name="Burton R.S."/>
        </authorList>
    </citation>
    <scope>NUCLEOTIDE SEQUENCE [LARGE SCALE GENOMIC DNA]</scope>
    <source>
        <strain evidence="7 8">San Diego</strain>
    </source>
</reference>
<dbReference type="OrthoDB" id="762982at2759"/>
<dbReference type="PROSITE" id="PS50084">
    <property type="entry name" value="KH_TYPE_1"/>
    <property type="match status" value="1"/>
</dbReference>
<dbReference type="Gene3D" id="3.30.70.330">
    <property type="match status" value="3"/>
</dbReference>
<feature type="domain" description="RRM" evidence="6">
    <location>
        <begin position="290"/>
        <end position="366"/>
    </location>
</feature>
<dbReference type="GO" id="GO:0005654">
    <property type="term" value="C:nucleoplasm"/>
    <property type="evidence" value="ECO:0007669"/>
    <property type="project" value="TreeGrafter"/>
</dbReference>
<feature type="region of interest" description="Disordered" evidence="5">
    <location>
        <begin position="57"/>
        <end position="84"/>
    </location>
</feature>
<dbReference type="PANTHER" id="PTHR48033:SF10">
    <property type="entry name" value="RNA-BINDING PROTEIN SQUID"/>
    <property type="match status" value="1"/>
</dbReference>
<dbReference type="PANTHER" id="PTHR48033">
    <property type="entry name" value="RNA-BINDING (RRM/RBD/RNP MOTIFS) FAMILY PROTEIN"/>
    <property type="match status" value="1"/>
</dbReference>
<evidence type="ECO:0000256" key="2">
    <source>
        <dbReference type="ARBA" id="ARBA00022884"/>
    </source>
</evidence>
<dbReference type="EMBL" id="VCGU01000459">
    <property type="protein sequence ID" value="TRY61372.1"/>
    <property type="molecule type" value="Genomic_DNA"/>
</dbReference>
<comment type="subcellular location">
    <subcellularLocation>
        <location evidence="1">Nucleus</location>
    </subcellularLocation>
</comment>
<dbReference type="GO" id="GO:0003723">
    <property type="term" value="F:RNA binding"/>
    <property type="evidence" value="ECO:0007669"/>
    <property type="project" value="UniProtKB-UniRule"/>
</dbReference>
<feature type="domain" description="RRM" evidence="6">
    <location>
        <begin position="101"/>
        <end position="180"/>
    </location>
</feature>
<dbReference type="Proteomes" id="UP000318571">
    <property type="component" value="Chromosome 8"/>
</dbReference>
<dbReference type="InterPro" id="IPR012677">
    <property type="entry name" value="Nucleotide-bd_a/b_plait_sf"/>
</dbReference>
<keyword evidence="8" id="KW-1185">Reference proteome</keyword>
<comment type="caution">
    <text evidence="7">The sequence shown here is derived from an EMBL/GenBank/DDBJ whole genome shotgun (WGS) entry which is preliminary data.</text>
</comment>
<feature type="domain" description="RRM" evidence="6">
    <location>
        <begin position="204"/>
        <end position="281"/>
    </location>
</feature>
<dbReference type="Pfam" id="PF00076">
    <property type="entry name" value="RRM_1"/>
    <property type="match status" value="3"/>
</dbReference>
<dbReference type="InterPro" id="IPR000504">
    <property type="entry name" value="RRM_dom"/>
</dbReference>
<dbReference type="AlphaFoldDB" id="A0A553N7F3"/>
<proteinExistence type="predicted"/>
<name>A0A553N7F3_TIGCA</name>
<dbReference type="SMART" id="SM00360">
    <property type="entry name" value="RRM"/>
    <property type="match status" value="3"/>
</dbReference>
<dbReference type="SUPFAM" id="SSF54928">
    <property type="entry name" value="RNA-binding domain, RBD"/>
    <property type="match status" value="3"/>
</dbReference>
<dbReference type="InterPro" id="IPR004088">
    <property type="entry name" value="KH_dom_type_1"/>
</dbReference>
<dbReference type="InterPro" id="IPR036612">
    <property type="entry name" value="KH_dom_type_1_sf"/>
</dbReference>
<evidence type="ECO:0000313" key="7">
    <source>
        <dbReference type="EMBL" id="TRY61372.1"/>
    </source>
</evidence>
<keyword evidence="2 4" id="KW-0694">RNA-binding</keyword>
<dbReference type="OMA" id="EDEMLMY"/>
<evidence type="ECO:0000256" key="3">
    <source>
        <dbReference type="ARBA" id="ARBA00023242"/>
    </source>
</evidence>
<dbReference type="InterPro" id="IPR035979">
    <property type="entry name" value="RBD_domain_sf"/>
</dbReference>
<dbReference type="GO" id="GO:0000785">
    <property type="term" value="C:chromatin"/>
    <property type="evidence" value="ECO:0007669"/>
    <property type="project" value="TreeGrafter"/>
</dbReference>
<organism evidence="7 8">
    <name type="scientific">Tigriopus californicus</name>
    <name type="common">Marine copepod</name>
    <dbReference type="NCBI Taxonomy" id="6832"/>
    <lineage>
        <taxon>Eukaryota</taxon>
        <taxon>Metazoa</taxon>
        <taxon>Ecdysozoa</taxon>
        <taxon>Arthropoda</taxon>
        <taxon>Crustacea</taxon>
        <taxon>Multicrustacea</taxon>
        <taxon>Hexanauplia</taxon>
        <taxon>Copepoda</taxon>
        <taxon>Harpacticoida</taxon>
        <taxon>Harpacticidae</taxon>
        <taxon>Tigriopus</taxon>
    </lineage>
</organism>
<dbReference type="SUPFAM" id="SSF54791">
    <property type="entry name" value="Eukaryotic type KH-domain (KH-domain type I)"/>
    <property type="match status" value="1"/>
</dbReference>
<dbReference type="STRING" id="6832.A0A553N7F3"/>
<dbReference type="GO" id="GO:0010468">
    <property type="term" value="P:regulation of gene expression"/>
    <property type="evidence" value="ECO:0007669"/>
    <property type="project" value="TreeGrafter"/>
</dbReference>
<protein>
    <recommendedName>
        <fullName evidence="6">RRM domain-containing protein</fullName>
    </recommendedName>
</protein>
<evidence type="ECO:0000259" key="6">
    <source>
        <dbReference type="PROSITE" id="PS50102"/>
    </source>
</evidence>
<accession>A0A553N7F3</accession>
<sequence>MSETRPPTLKAGRGWDAAQAAVNRKRSAIRNVTASSDWSWEDEMLMYDVCHRDTKKAARRHHHAHHPEEATPHAAAAAAAAERKRLQKEKHLETLYAQECRKLFVGGLSKDTVEKDLRKHFTPFGHLLDVRVMRDRERGTSRGFGFVTFACSFMAEAAMNEPASEHVINDQRIELKLAKPNAPRFKQTLPQLAAQLEDECQNKRSIFVGALKDTITEEDLVEYFSVFGKVIRAIKHTDRASGTKKTFGFVDFAEFGVVRQVMNCTKHFIQGQRIRVELSRPRIEFSHQTKTVFVGGLEDGIDDPELTKYFSEFGFVTRALRIPNKDEPKRKYGFVDFDAYDAVDIVVSQREHYINGHRVRVELALPMINDSLYEKDIVAPTETWLEKVQRKLQYAVPDQGTWGETLNNYEIFVQSGSDVTTVQFKLQRGLLEYVVGMGGKVVEEIANDSNTRIVLDKPKLGAKHVVFSITGQKTDVSCAQYIFQQIVKSNVDKLNTVRPITNS</sequence>
<dbReference type="Pfam" id="PF00013">
    <property type="entry name" value="KH_1"/>
    <property type="match status" value="1"/>
</dbReference>
<keyword evidence="3" id="KW-0539">Nucleus</keyword>
<dbReference type="PROSITE" id="PS50102">
    <property type="entry name" value="RRM"/>
    <property type="match status" value="3"/>
</dbReference>
<gene>
    <name evidence="7" type="ORF">TCAL_14068</name>
</gene>
<evidence type="ECO:0000256" key="5">
    <source>
        <dbReference type="SAM" id="MobiDB-lite"/>
    </source>
</evidence>
<evidence type="ECO:0000313" key="8">
    <source>
        <dbReference type="Proteomes" id="UP000318571"/>
    </source>
</evidence>